<reference evidence="1" key="1">
    <citation type="journal article" date="2021" name="Proc. Natl. Acad. Sci. U.S.A.">
        <title>A Catalog of Tens of Thousands of Viruses from Human Metagenomes Reveals Hidden Associations with Chronic Diseases.</title>
        <authorList>
            <person name="Tisza M.J."/>
            <person name="Buck C.B."/>
        </authorList>
    </citation>
    <scope>NUCLEOTIDE SEQUENCE</scope>
    <source>
        <strain evidence="1">CtY1p61</strain>
    </source>
</reference>
<dbReference type="EMBL" id="BK015192">
    <property type="protein sequence ID" value="DAD95440.1"/>
    <property type="molecule type" value="Genomic_DNA"/>
</dbReference>
<organism evidence="1">
    <name type="scientific">Siphoviridae sp. ctY1p61</name>
    <dbReference type="NCBI Taxonomy" id="2826373"/>
    <lineage>
        <taxon>Viruses</taxon>
        <taxon>Duplodnaviria</taxon>
        <taxon>Heunggongvirae</taxon>
        <taxon>Uroviricota</taxon>
        <taxon>Caudoviricetes</taxon>
    </lineage>
</organism>
<protein>
    <submittedName>
        <fullName evidence="1">Tail tape measure protein</fullName>
    </submittedName>
</protein>
<name>A0A8S5NMH4_9CAUD</name>
<proteinExistence type="predicted"/>
<dbReference type="InterPro" id="IPR016024">
    <property type="entry name" value="ARM-type_fold"/>
</dbReference>
<accession>A0A8S5NMH4</accession>
<dbReference type="SUPFAM" id="SSF48371">
    <property type="entry name" value="ARM repeat"/>
    <property type="match status" value="1"/>
</dbReference>
<evidence type="ECO:0000313" key="1">
    <source>
        <dbReference type="EMBL" id="DAD95440.1"/>
    </source>
</evidence>
<sequence length="695" mass="73442">MATNIGPKIGVDGEKEYRQQISQIIQQSKTLASEMKLVSASFTAATSAEDKNAKTAAVLNKQIATQRQYIAALAAQAGKAAATYGTNSVQAQKYEEQLNKARAKLLEMQHALQDTEHGVKDLGKEMDNGGQKALSFGDLVKSNLASEAIIGGVKLMASAIKEAAEALVDLSKQAIQGFAEQEQLIGGVDTLFKESSKQVQQYANEAYKTAGLSANEYMETVTSFSASLLQSLGGDTAKAAAYADRAVTDMSDNANKMGTDMASIQNAYQGFAKQNYTMLDNLKLGYGGTKTEMERLVAEAAAMTEEQEKLNVAVDAGDLSFGNIVNAISVVQEHLGIAGTTATEAATTIEGSAKAMKSAWQNLVTGMANENLDLSALIENFVESIQTFLDENLIPRIQTMLPRMVEALTQLIGAMTPYIAPALQMLLPVIVQGIGALVSGIVQALPAVVSAISDVIPMIVDQLVTLLPQITASGVEIIAALVSGIGENLPALIPAAVDAIIAVASTLVANVDKIILAAGDLLSGLIQGLIEAIPRLIYRLPEIIIAITSGLLKGVGSIIDVGVQLIRGLFEGIKNAGTWLYNKLRGWVSDVLGWVKRLFGIHSPSKVFADEIGKFIPPGITVGVEEAMPRALRDMGQELSALSNIPIPGSVTNTTHMGGVNITVYGAQGQDVNALADVIMYKMQSAVESREAVFA</sequence>